<keyword evidence="2" id="KW-1185">Reference proteome</keyword>
<organism evidence="1 2">
    <name type="scientific">Trypanosoma rangeli SC58</name>
    <dbReference type="NCBI Taxonomy" id="429131"/>
    <lineage>
        <taxon>Eukaryota</taxon>
        <taxon>Discoba</taxon>
        <taxon>Euglenozoa</taxon>
        <taxon>Kinetoplastea</taxon>
        <taxon>Metakinetoplastina</taxon>
        <taxon>Trypanosomatida</taxon>
        <taxon>Trypanosomatidae</taxon>
        <taxon>Trypanosoma</taxon>
        <taxon>Herpetosoma</taxon>
    </lineage>
</organism>
<dbReference type="Gene3D" id="3.40.50.300">
    <property type="entry name" value="P-loop containing nucleotide triphosphate hydrolases"/>
    <property type="match status" value="1"/>
</dbReference>
<evidence type="ECO:0008006" key="3">
    <source>
        <dbReference type="Google" id="ProtNLM"/>
    </source>
</evidence>
<protein>
    <recommendedName>
        <fullName evidence="3">Rab family, other</fullName>
    </recommendedName>
</protein>
<dbReference type="FunFam" id="3.40.50.300:FF:002311">
    <property type="entry name" value="Intraflagellar transport protein 22"/>
    <property type="match status" value="1"/>
</dbReference>
<proteinExistence type="predicted"/>
<reference evidence="1 2" key="1">
    <citation type="submission" date="2013-07" db="EMBL/GenBank/DDBJ databases">
        <authorList>
            <person name="Stoco P.H."/>
            <person name="Wagner G."/>
            <person name="Gerber A."/>
            <person name="Zaha A."/>
            <person name="Thompson C."/>
            <person name="Bartholomeu D.C."/>
            <person name="Luckemeyer D.D."/>
            <person name="Bahia D."/>
            <person name="Loreto E."/>
            <person name="Prestes E.B."/>
            <person name="Lima F.M."/>
            <person name="Rodrigues-Luiz G."/>
            <person name="Vallejo G.A."/>
            <person name="Filho J.F."/>
            <person name="Monteiro K.M."/>
            <person name="Tyler K.M."/>
            <person name="de Almeida L.G."/>
            <person name="Ortiz M.F."/>
            <person name="Siervo M.A."/>
            <person name="de Moraes M.H."/>
            <person name="Cunha O.L."/>
            <person name="Mendonca-Neto R."/>
            <person name="Silva R."/>
            <person name="Teixeira S.M."/>
            <person name="Murta S.M."/>
            <person name="Sincero T.C."/>
            <person name="Mendes T.A."/>
            <person name="Urmenyi T.P."/>
            <person name="Silva V.G."/>
            <person name="da Rocha W.D."/>
            <person name="Andersson B."/>
            <person name="Romanha A.J."/>
            <person name="Steindel M."/>
            <person name="de Vasconcelos A.T."/>
            <person name="Grisard E.C."/>
        </authorList>
    </citation>
    <scope>NUCLEOTIDE SEQUENCE [LARGE SCALE GENOMIC DNA]</scope>
    <source>
        <strain evidence="1 2">SC58</strain>
    </source>
</reference>
<comment type="caution">
    <text evidence="1">The sequence shown here is derived from an EMBL/GenBank/DDBJ whole genome shotgun (WGS) entry which is preliminary data.</text>
</comment>
<dbReference type="InterPro" id="IPR027417">
    <property type="entry name" value="P-loop_NTPase"/>
</dbReference>
<dbReference type="CDD" id="cd00882">
    <property type="entry name" value="Ras_like_GTPase"/>
    <property type="match status" value="1"/>
</dbReference>
<dbReference type="SUPFAM" id="SSF52540">
    <property type="entry name" value="P-loop containing nucleoside triphosphate hydrolases"/>
    <property type="match status" value="1"/>
</dbReference>
<dbReference type="EMBL" id="AUPL01003906">
    <property type="protein sequence ID" value="ESL08391.1"/>
    <property type="molecule type" value="Genomic_DNA"/>
</dbReference>
<evidence type="ECO:0000313" key="2">
    <source>
        <dbReference type="Proteomes" id="UP000031737"/>
    </source>
</evidence>
<dbReference type="Proteomes" id="UP000031737">
    <property type="component" value="Unassembled WGS sequence"/>
</dbReference>
<gene>
    <name evidence="1" type="ORF">TRSC58_03906</name>
</gene>
<accession>A0A061J2M4</accession>
<dbReference type="OrthoDB" id="275177at2759"/>
<evidence type="ECO:0000313" key="1">
    <source>
        <dbReference type="EMBL" id="ESL08391.1"/>
    </source>
</evidence>
<dbReference type="AlphaFoldDB" id="A0A061J2M4"/>
<name>A0A061J2M4_TRYRA</name>
<sequence length="219" mass="24388">MSEEKVKILVLGPSKSGKSTIANFLAGIRDTPTKEYYETNPLRVLEVEVGLDNLQVGGRHVAGPKRAIVQLWDLGGSSKHQAGWLAVAANADGIIYVFNPEVRGSEKELVLWYKKFALDQDKLDESNNFKMRVPDKHSLVFSHHSSMPELAVGDNAIPALPKQLRGVRAIETSLDYQSGNFKEAFDAMVEHIILSRILAEEDELLQKEREAGDVPRVLR</sequence>
<dbReference type="VEuPathDB" id="TriTrypDB:TRSC58_03906"/>